<keyword evidence="3 7" id="KW-0133">Cell shape</keyword>
<evidence type="ECO:0000256" key="1">
    <source>
        <dbReference type="ARBA" id="ARBA00001602"/>
    </source>
</evidence>
<comment type="similarity">
    <text evidence="7">Belongs to the aspartate/glutamate racemases family.</text>
</comment>
<dbReference type="InterPro" id="IPR004391">
    <property type="entry name" value="Glu_race"/>
</dbReference>
<gene>
    <name evidence="7 8" type="primary">murI</name>
    <name evidence="8" type="ORF">QJT80_04695</name>
</gene>
<organism evidence="8">
    <name type="scientific">Candidatus Thiocaldithrix dubininis</name>
    <dbReference type="NCBI Taxonomy" id="3080823"/>
    <lineage>
        <taxon>Bacteria</taxon>
        <taxon>Pseudomonadati</taxon>
        <taxon>Pseudomonadota</taxon>
        <taxon>Gammaproteobacteria</taxon>
        <taxon>Thiotrichales</taxon>
        <taxon>Thiotrichaceae</taxon>
        <taxon>Candidatus Thiocaldithrix</taxon>
    </lineage>
</organism>
<feature type="binding site" evidence="7">
    <location>
        <begin position="76"/>
        <end position="77"/>
    </location>
    <ligand>
        <name>substrate</name>
    </ligand>
</feature>
<dbReference type="Proteomes" id="UP001300672">
    <property type="component" value="Chromosome"/>
</dbReference>
<evidence type="ECO:0000313" key="8">
    <source>
        <dbReference type="EMBL" id="WGZ91777.1"/>
    </source>
</evidence>
<comment type="catalytic activity">
    <reaction evidence="1 7">
        <text>L-glutamate = D-glutamate</text>
        <dbReference type="Rhea" id="RHEA:12813"/>
        <dbReference type="ChEBI" id="CHEBI:29985"/>
        <dbReference type="ChEBI" id="CHEBI:29986"/>
        <dbReference type="EC" id="5.1.1.3"/>
    </reaction>
</comment>
<dbReference type="InterPro" id="IPR015942">
    <property type="entry name" value="Asp/Glu/hydantoin_racemase"/>
</dbReference>
<dbReference type="AlphaFoldDB" id="A0AA95H6I0"/>
<dbReference type="InterPro" id="IPR001920">
    <property type="entry name" value="Asp/Glu_race"/>
</dbReference>
<sequence length="268" mass="29267">MSACSQPIGVFDSGLGGISVLKAIHQLLPAEQLIYVADSAHAPYGAKTTDYIQQRCQKVAEFLLSQEIKVLVVACNTATVHAVEFLRTYLPIPVVGIEPAVKPAARHSQSKVIGVLATQQTVNSVRLQRLIAEHAQGVQVILQACPGLVEHVEAGDFASEAVQQLLTTYLQPLLDAGADTVVLGCTHYPFLSETIQQLTQGRLTIIETSIPVTHQLIRVLQQAERKCQQDITGKVTFYTSKADAQHFHSMQFLWQQPLSPLVLPPAYL</sequence>
<evidence type="ECO:0000256" key="7">
    <source>
        <dbReference type="HAMAP-Rule" id="MF_00258"/>
    </source>
</evidence>
<dbReference type="HAMAP" id="MF_00258">
    <property type="entry name" value="Glu_racemase"/>
    <property type="match status" value="1"/>
</dbReference>
<feature type="binding site" evidence="7">
    <location>
        <begin position="186"/>
        <end position="187"/>
    </location>
    <ligand>
        <name>substrate</name>
    </ligand>
</feature>
<reference evidence="8" key="2">
    <citation type="submission" date="2023-04" db="EMBL/GenBank/DDBJ databases">
        <authorList>
            <person name="Beletskiy A.V."/>
            <person name="Mardanov A.V."/>
            <person name="Ravin N.V."/>
        </authorList>
    </citation>
    <scope>NUCLEOTIDE SEQUENCE</scope>
    <source>
        <strain evidence="8">GKL-01</strain>
    </source>
</reference>
<dbReference type="GO" id="GO:0071555">
    <property type="term" value="P:cell wall organization"/>
    <property type="evidence" value="ECO:0007669"/>
    <property type="project" value="UniProtKB-KW"/>
</dbReference>
<dbReference type="EMBL" id="CP124755">
    <property type="protein sequence ID" value="WGZ91777.1"/>
    <property type="molecule type" value="Genomic_DNA"/>
</dbReference>
<dbReference type="PANTHER" id="PTHR21198">
    <property type="entry name" value="GLUTAMATE RACEMASE"/>
    <property type="match status" value="1"/>
</dbReference>
<dbReference type="Pfam" id="PF01177">
    <property type="entry name" value="Asp_Glu_race"/>
    <property type="match status" value="1"/>
</dbReference>
<accession>A0AA95H6I0</accession>
<comment type="function">
    <text evidence="7">Provides the (R)-glutamate required for cell wall biosynthesis.</text>
</comment>
<keyword evidence="5 7" id="KW-0413">Isomerase</keyword>
<dbReference type="PROSITE" id="PS00923">
    <property type="entry name" value="ASP_GLU_RACEMASE_1"/>
    <property type="match status" value="1"/>
</dbReference>
<evidence type="ECO:0000256" key="5">
    <source>
        <dbReference type="ARBA" id="ARBA00023235"/>
    </source>
</evidence>
<dbReference type="NCBIfam" id="TIGR00067">
    <property type="entry name" value="glut_race"/>
    <property type="match status" value="1"/>
</dbReference>
<feature type="binding site" evidence="7">
    <location>
        <begin position="44"/>
        <end position="45"/>
    </location>
    <ligand>
        <name>substrate</name>
    </ligand>
</feature>
<comment type="pathway">
    <text evidence="7">Cell wall biogenesis; peptidoglycan biosynthesis.</text>
</comment>
<evidence type="ECO:0000256" key="3">
    <source>
        <dbReference type="ARBA" id="ARBA00022960"/>
    </source>
</evidence>
<dbReference type="FunFam" id="3.40.50.1860:FF:000001">
    <property type="entry name" value="Glutamate racemase"/>
    <property type="match status" value="1"/>
</dbReference>
<evidence type="ECO:0000256" key="4">
    <source>
        <dbReference type="ARBA" id="ARBA00022984"/>
    </source>
</evidence>
<keyword evidence="6 7" id="KW-0961">Cell wall biogenesis/degradation</keyword>
<name>A0AA95H6I0_9GAMM</name>
<protein>
    <recommendedName>
        <fullName evidence="2 7">Glutamate racemase</fullName>
        <ecNumber evidence="2 7">5.1.1.3</ecNumber>
    </recommendedName>
</protein>
<dbReference type="GO" id="GO:0008881">
    <property type="term" value="F:glutamate racemase activity"/>
    <property type="evidence" value="ECO:0007669"/>
    <property type="project" value="UniProtKB-UniRule"/>
</dbReference>
<dbReference type="Gene3D" id="3.40.50.1860">
    <property type="match status" value="2"/>
</dbReference>
<dbReference type="KEGG" id="tdu:QJT80_04695"/>
<proteinExistence type="inferred from homology"/>
<dbReference type="InterPro" id="IPR018187">
    <property type="entry name" value="Asp/Glu_racemase_AS_1"/>
</dbReference>
<dbReference type="PANTHER" id="PTHR21198:SF2">
    <property type="entry name" value="GLUTAMATE RACEMASE"/>
    <property type="match status" value="1"/>
</dbReference>
<feature type="binding site" evidence="7">
    <location>
        <begin position="12"/>
        <end position="13"/>
    </location>
    <ligand>
        <name>substrate</name>
    </ligand>
</feature>
<reference evidence="8" key="1">
    <citation type="journal article" date="2023" name="Int. J. Mol. Sci.">
        <title>Metagenomics Revealed a New Genus 'Candidatus Thiocaldithrix dubininis' gen. nov., sp. nov. and a New Species 'Candidatus Thiothrix putei' sp. nov. in the Family Thiotrichaceae, Some Members of Which Have Traits of Both Na+- and H+-Motive Energetics.</title>
        <authorList>
            <person name="Ravin N.V."/>
            <person name="Muntyan M.S."/>
            <person name="Smolyakov D.D."/>
            <person name="Rudenko T.S."/>
            <person name="Beletsky A.V."/>
            <person name="Mardanov A.V."/>
            <person name="Grabovich M.Y."/>
        </authorList>
    </citation>
    <scope>NUCLEOTIDE SEQUENCE</scope>
    <source>
        <strain evidence="8">GKL-01</strain>
    </source>
</reference>
<evidence type="ECO:0000256" key="6">
    <source>
        <dbReference type="ARBA" id="ARBA00023316"/>
    </source>
</evidence>
<dbReference type="PROSITE" id="PS00924">
    <property type="entry name" value="ASP_GLU_RACEMASE_2"/>
    <property type="match status" value="1"/>
</dbReference>
<dbReference type="EC" id="5.1.1.3" evidence="2 7"/>
<evidence type="ECO:0000256" key="2">
    <source>
        <dbReference type="ARBA" id="ARBA00013090"/>
    </source>
</evidence>
<keyword evidence="4 7" id="KW-0573">Peptidoglycan synthesis</keyword>
<dbReference type="SUPFAM" id="SSF53681">
    <property type="entry name" value="Aspartate/glutamate racemase"/>
    <property type="match status" value="2"/>
</dbReference>
<dbReference type="GO" id="GO:0009252">
    <property type="term" value="P:peptidoglycan biosynthetic process"/>
    <property type="evidence" value="ECO:0007669"/>
    <property type="project" value="UniProtKB-UniRule"/>
</dbReference>
<dbReference type="GO" id="GO:0008360">
    <property type="term" value="P:regulation of cell shape"/>
    <property type="evidence" value="ECO:0007669"/>
    <property type="project" value="UniProtKB-KW"/>
</dbReference>
<dbReference type="InterPro" id="IPR033134">
    <property type="entry name" value="Asp/Glu_racemase_AS_2"/>
</dbReference>
<feature type="active site" description="Proton donor/acceptor" evidence="7">
    <location>
        <position position="75"/>
    </location>
</feature>
<feature type="active site" description="Proton donor/acceptor" evidence="7">
    <location>
        <position position="185"/>
    </location>
</feature>